<reference evidence="1 3" key="1">
    <citation type="journal article" date="2015" name="Genome Announc.">
        <title>Complete Genome Sequencing of a Multidrug-Resistant and Human-Invasive Salmonella enterica Serovar Typhimurium Strain of the Emerging Sequence Type 213 Genotype.</title>
        <authorList>
            <person name="Calva E."/>
            <person name="Silva C."/>
            <person name="Zaidi M.B."/>
            <person name="Sanchez-Flores A."/>
            <person name="Estrada K."/>
            <person name="Silva G.G."/>
            <person name="Soto-Jimenez L.M."/>
            <person name="Wiesner M."/>
            <person name="Fernandez-Mora M."/>
            <person name="Edwards R.A."/>
            <person name="Vinuesa P."/>
        </authorList>
    </citation>
    <scope>NUCLEOTIDE SEQUENCE [LARGE SCALE GENOMIC DNA]</scope>
    <source>
        <strain evidence="1 3">YU39</strain>
        <plasmid evidence="1 3">pYU39_89</plasmid>
    </source>
</reference>
<evidence type="ECO:0000313" key="3">
    <source>
        <dbReference type="Proteomes" id="UP000034636"/>
    </source>
</evidence>
<dbReference type="EMBL" id="CP011430">
    <property type="protein sequence ID" value="AKH10396.1"/>
    <property type="molecule type" value="Genomic_DNA"/>
</dbReference>
<evidence type="ECO:0000313" key="1">
    <source>
        <dbReference type="EMBL" id="AKH10396.1"/>
    </source>
</evidence>
<dbReference type="Proteomes" id="UP000034636">
    <property type="component" value="Plasmid pYU39_89"/>
</dbReference>
<dbReference type="PATRIC" id="fig|59201.158.peg.4988"/>
<name>A0A0F7JDZ4_SALTM</name>
<gene>
    <name evidence="2" type="ORF">G0M00_13235</name>
    <name evidence="1" type="ORF">SE14_05064</name>
</gene>
<keyword evidence="1" id="KW-0614">Plasmid</keyword>
<dbReference type="RefSeq" id="WP_022630900.1">
    <property type="nucleotide sequence ID" value="NZ_CDJP01000407.1"/>
</dbReference>
<accession>A0A400DG06</accession>
<evidence type="ECO:0000313" key="2">
    <source>
        <dbReference type="EMBL" id="HAD0245580.1"/>
    </source>
</evidence>
<protein>
    <submittedName>
        <fullName evidence="2">Host cell division inhibitor Icd-like protein</fullName>
    </submittedName>
    <submittedName>
        <fullName evidence="1">Putative transcriptional regulator</fullName>
    </submittedName>
</protein>
<dbReference type="NCBIfam" id="NF033153">
    <property type="entry name" value="phage_ICD_like"/>
    <property type="match status" value="1"/>
</dbReference>
<sequence length="71" mass="8289">MATIPTPTHSEFIWRFYSCQKHLYICVMAATEAEARSYLPEEPCIFAARFTLDAMEILNYWNLPMNCVEAH</sequence>
<reference evidence="2" key="3">
    <citation type="submission" date="2019-08" db="EMBL/GenBank/DDBJ databases">
        <authorList>
            <consortium name="NCBI Pathogen Detection Project"/>
        </authorList>
    </citation>
    <scope>NUCLEOTIDE SEQUENCE</scope>
    <source>
        <strain evidence="2">Tha16</strain>
    </source>
</reference>
<organism evidence="1 3">
    <name type="scientific">Salmonella typhimurium</name>
    <dbReference type="NCBI Taxonomy" id="90371"/>
    <lineage>
        <taxon>Bacteria</taxon>
        <taxon>Pseudomonadati</taxon>
        <taxon>Pseudomonadota</taxon>
        <taxon>Gammaproteobacteria</taxon>
        <taxon>Enterobacterales</taxon>
        <taxon>Enterobacteriaceae</taxon>
        <taxon>Salmonella</taxon>
    </lineage>
</organism>
<dbReference type="AlphaFoldDB" id="A0A0F7JDZ4"/>
<proteinExistence type="predicted"/>
<dbReference type="EMBL" id="DAANKK010000019">
    <property type="protein sequence ID" value="HAD0245580.1"/>
    <property type="molecule type" value="Genomic_DNA"/>
</dbReference>
<geneLocation type="plasmid" evidence="1 3">
    <name>pYU39_89</name>
</geneLocation>
<accession>A0A0F7JDZ4</accession>
<reference evidence="2" key="2">
    <citation type="journal article" date="2018" name="Genome Biol.">
        <title>SKESA: strategic k-mer extension for scrupulous assemblies.</title>
        <authorList>
            <person name="Souvorov A."/>
            <person name="Agarwala R."/>
            <person name="Lipman D.J."/>
        </authorList>
    </citation>
    <scope>NUCLEOTIDE SEQUENCE</scope>
    <source>
        <strain evidence="2">Tha16</strain>
    </source>
</reference>